<dbReference type="AlphaFoldDB" id="I3DV68"/>
<evidence type="ECO:0000313" key="1">
    <source>
        <dbReference type="EMBL" id="EIJ78139.1"/>
    </source>
</evidence>
<evidence type="ECO:0008006" key="3">
    <source>
        <dbReference type="Google" id="ProtNLM"/>
    </source>
</evidence>
<dbReference type="EMBL" id="AFEU01000003">
    <property type="protein sequence ID" value="EIJ78139.1"/>
    <property type="molecule type" value="Genomic_DNA"/>
</dbReference>
<sequence>MLQSLQSPVEFYKNLPKKVCPECGQVMTEQAESYLMECDRCLSKKEE</sequence>
<name>I3DV68_BACMT</name>
<organism evidence="1 2">
    <name type="scientific">Bacillus methanolicus PB1</name>
    <dbReference type="NCBI Taxonomy" id="997296"/>
    <lineage>
        <taxon>Bacteria</taxon>
        <taxon>Bacillati</taxon>
        <taxon>Bacillota</taxon>
        <taxon>Bacilli</taxon>
        <taxon>Bacillales</taxon>
        <taxon>Bacillaceae</taxon>
        <taxon>Bacillus</taxon>
    </lineage>
</organism>
<comment type="caution">
    <text evidence="1">The sequence shown here is derived from an EMBL/GenBank/DDBJ whole genome shotgun (WGS) entry which is preliminary data.</text>
</comment>
<protein>
    <recommendedName>
        <fullName evidence="3">YhfH</fullName>
    </recommendedName>
</protein>
<proteinExistence type="predicted"/>
<dbReference type="PATRIC" id="fig|997296.3.peg.2373"/>
<keyword evidence="2" id="KW-1185">Reference proteome</keyword>
<gene>
    <name evidence="1" type="ORF">PB1_11284</name>
</gene>
<reference evidence="1 2" key="1">
    <citation type="journal article" date="2012" name="Appl. Environ. Microbiol.">
        <title>Genome Sequence of Thermotolerant Bacillus methanolicus: Features and Regulation Related to Methylotrophy and Production of L-Lysine and L-Glutamate from Methanol.</title>
        <authorList>
            <person name="Heggeset T.M."/>
            <person name="Krog A."/>
            <person name="Balzer S."/>
            <person name="Wentzel A."/>
            <person name="Ellingsen T.E."/>
            <person name="Brautaset T."/>
        </authorList>
    </citation>
    <scope>NUCLEOTIDE SEQUENCE [LARGE SCALE GENOMIC DNA]</scope>
    <source>
        <strain evidence="1 2">PB1</strain>
    </source>
</reference>
<dbReference type="Proteomes" id="UP000010523">
    <property type="component" value="Unassembled WGS sequence"/>
</dbReference>
<accession>I3DV68</accession>
<dbReference type="RefSeq" id="WP_004436376.1">
    <property type="nucleotide sequence ID" value="NZ_AFEU01000003.1"/>
</dbReference>
<dbReference type="Pfam" id="PF14149">
    <property type="entry name" value="YhfH"/>
    <property type="match status" value="1"/>
</dbReference>
<evidence type="ECO:0000313" key="2">
    <source>
        <dbReference type="Proteomes" id="UP000010523"/>
    </source>
</evidence>
<dbReference type="OrthoDB" id="1122256at2"/>
<dbReference type="eggNOG" id="ENOG5030DC2">
    <property type="taxonomic scope" value="Bacteria"/>
</dbReference>
<dbReference type="InterPro" id="IPR025432">
    <property type="entry name" value="YhfH-like"/>
</dbReference>